<accession>A0ABD5P7X6</accession>
<evidence type="ECO:0000313" key="2">
    <source>
        <dbReference type="Proteomes" id="UP001595921"/>
    </source>
</evidence>
<sequence>MERVEFVVRGKGVETVPEAISGVPQDKRVDYDGDGFRVVTTEQYYLRTNSNLQATTIIELLDETTCRVAIISGGGGSGLLGSTMGSESSEANKLARKIEEYCAERGLDVERA</sequence>
<dbReference type="EMBL" id="JBHSDS010000002">
    <property type="protein sequence ID" value="MFC4356863.1"/>
    <property type="molecule type" value="Genomic_DNA"/>
</dbReference>
<name>A0ABD5P7X6_9EURY</name>
<dbReference type="RefSeq" id="WP_267625313.1">
    <property type="nucleotide sequence ID" value="NZ_JAODIW010000010.1"/>
</dbReference>
<organism evidence="1 2">
    <name type="scientific">Halobium salinum</name>
    <dbReference type="NCBI Taxonomy" id="1364940"/>
    <lineage>
        <taxon>Archaea</taxon>
        <taxon>Methanobacteriati</taxon>
        <taxon>Methanobacteriota</taxon>
        <taxon>Stenosarchaea group</taxon>
        <taxon>Halobacteria</taxon>
        <taxon>Halobacteriales</taxon>
        <taxon>Haloferacaceae</taxon>
        <taxon>Halobium</taxon>
    </lineage>
</organism>
<proteinExistence type="predicted"/>
<gene>
    <name evidence="1" type="ORF">ACFO0N_02740</name>
</gene>
<protein>
    <submittedName>
        <fullName evidence="1">Uncharacterized protein</fullName>
    </submittedName>
</protein>
<dbReference type="Proteomes" id="UP001595921">
    <property type="component" value="Unassembled WGS sequence"/>
</dbReference>
<keyword evidence="2" id="KW-1185">Reference proteome</keyword>
<comment type="caution">
    <text evidence="1">The sequence shown here is derived from an EMBL/GenBank/DDBJ whole genome shotgun (WGS) entry which is preliminary data.</text>
</comment>
<evidence type="ECO:0000313" key="1">
    <source>
        <dbReference type="EMBL" id="MFC4356863.1"/>
    </source>
</evidence>
<dbReference type="AlphaFoldDB" id="A0ABD5P7X6"/>
<reference evidence="1 2" key="1">
    <citation type="journal article" date="2019" name="Int. J. Syst. Evol. Microbiol.">
        <title>The Global Catalogue of Microorganisms (GCM) 10K type strain sequencing project: providing services to taxonomists for standard genome sequencing and annotation.</title>
        <authorList>
            <consortium name="The Broad Institute Genomics Platform"/>
            <consortium name="The Broad Institute Genome Sequencing Center for Infectious Disease"/>
            <person name="Wu L."/>
            <person name="Ma J."/>
        </authorList>
    </citation>
    <scope>NUCLEOTIDE SEQUENCE [LARGE SCALE GENOMIC DNA]</scope>
    <source>
        <strain evidence="1 2">CGMCC 1.12553</strain>
    </source>
</reference>